<dbReference type="SUPFAM" id="SSF81837">
    <property type="entry name" value="BEACH domain"/>
    <property type="match status" value="1"/>
</dbReference>
<evidence type="ECO:0000256" key="1">
    <source>
        <dbReference type="ARBA" id="ARBA00022574"/>
    </source>
</evidence>
<dbReference type="PROSITE" id="PS51783">
    <property type="entry name" value="PH_BEACH"/>
    <property type="match status" value="1"/>
</dbReference>
<reference evidence="8" key="1">
    <citation type="submission" date="2022-08" db="EMBL/GenBank/DDBJ databases">
        <title>Novel sulfate-reducing endosymbionts in the free-living metamonad Anaeramoeba.</title>
        <authorList>
            <person name="Jerlstrom-Hultqvist J."/>
            <person name="Cepicka I."/>
            <person name="Gallot-Lavallee L."/>
            <person name="Salas-Leiva D."/>
            <person name="Curtis B.A."/>
            <person name="Zahonova K."/>
            <person name="Pipaliya S."/>
            <person name="Dacks J."/>
            <person name="Roger A.J."/>
        </authorList>
    </citation>
    <scope>NUCLEOTIDE SEQUENCE</scope>
    <source>
        <strain evidence="8">Schooner1</strain>
    </source>
</reference>
<evidence type="ECO:0000259" key="7">
    <source>
        <dbReference type="PROSITE" id="PS51783"/>
    </source>
</evidence>
<dbReference type="Gene3D" id="1.10.1540.10">
    <property type="entry name" value="BEACH domain"/>
    <property type="match status" value="1"/>
</dbReference>
<feature type="region of interest" description="Disordered" evidence="4">
    <location>
        <begin position="411"/>
        <end position="441"/>
    </location>
</feature>
<dbReference type="InterPro" id="IPR011993">
    <property type="entry name" value="PH-like_dom_sf"/>
</dbReference>
<keyword evidence="9" id="KW-1185">Reference proteome</keyword>
<dbReference type="InterPro" id="IPR036372">
    <property type="entry name" value="BEACH_dom_sf"/>
</dbReference>
<feature type="domain" description="BEACH" evidence="6">
    <location>
        <begin position="513"/>
        <end position="809"/>
    </location>
</feature>
<dbReference type="Gene3D" id="2.130.10.10">
    <property type="entry name" value="YVTN repeat-like/Quinoprotein amine dehydrogenase"/>
    <property type="match status" value="1"/>
</dbReference>
<evidence type="ECO:0000256" key="5">
    <source>
        <dbReference type="SAM" id="Phobius"/>
    </source>
</evidence>
<feature type="compositionally biased region" description="Basic residues" evidence="4">
    <location>
        <begin position="429"/>
        <end position="438"/>
    </location>
</feature>
<dbReference type="InterPro" id="IPR015943">
    <property type="entry name" value="WD40/YVTN_repeat-like_dom_sf"/>
</dbReference>
<dbReference type="SUPFAM" id="SSF50978">
    <property type="entry name" value="WD40 repeat-like"/>
    <property type="match status" value="1"/>
</dbReference>
<dbReference type="Gene3D" id="2.30.29.30">
    <property type="entry name" value="Pleckstrin-homology domain (PH domain)/Phosphotyrosine-binding domain (PTB)"/>
    <property type="match status" value="1"/>
</dbReference>
<keyword evidence="5" id="KW-0472">Membrane</keyword>
<dbReference type="CDD" id="cd01201">
    <property type="entry name" value="PH_BEACH"/>
    <property type="match status" value="1"/>
</dbReference>
<keyword evidence="5" id="KW-0812">Transmembrane</keyword>
<dbReference type="InterPro" id="IPR023362">
    <property type="entry name" value="PH-BEACH_dom"/>
</dbReference>
<dbReference type="Pfam" id="PF16057">
    <property type="entry name" value="DUF4800"/>
    <property type="match status" value="1"/>
</dbReference>
<dbReference type="InterPro" id="IPR000409">
    <property type="entry name" value="BEACH_dom"/>
</dbReference>
<comment type="caution">
    <text evidence="8">The sequence shown here is derived from an EMBL/GenBank/DDBJ whole genome shotgun (WGS) entry which is preliminary data.</text>
</comment>
<dbReference type="Pfam" id="PF14844">
    <property type="entry name" value="PH_BEACH"/>
    <property type="match status" value="1"/>
</dbReference>
<evidence type="ECO:0000259" key="6">
    <source>
        <dbReference type="PROSITE" id="PS50197"/>
    </source>
</evidence>
<dbReference type="EMBL" id="JAOAOG010000334">
    <property type="protein sequence ID" value="KAJ6227546.1"/>
    <property type="molecule type" value="Genomic_DNA"/>
</dbReference>
<dbReference type="InterPro" id="IPR001680">
    <property type="entry name" value="WD40_rpt"/>
</dbReference>
<proteinExistence type="predicted"/>
<dbReference type="InterPro" id="IPR046851">
    <property type="entry name" value="NBCH_WD40"/>
</dbReference>
<dbReference type="PANTHER" id="PTHR13743:SF112">
    <property type="entry name" value="BEACH DOMAIN-CONTAINING PROTEIN"/>
    <property type="match status" value="1"/>
</dbReference>
<dbReference type="CDD" id="cd06071">
    <property type="entry name" value="Beach"/>
    <property type="match status" value="1"/>
</dbReference>
<dbReference type="SMART" id="SM01026">
    <property type="entry name" value="Beach"/>
    <property type="match status" value="1"/>
</dbReference>
<dbReference type="Pfam" id="PF02138">
    <property type="entry name" value="Beach"/>
    <property type="match status" value="1"/>
</dbReference>
<dbReference type="PROSITE" id="PS50197">
    <property type="entry name" value="BEACH"/>
    <property type="match status" value="1"/>
</dbReference>
<accession>A0ABQ8X4I9</accession>
<organism evidence="8 9">
    <name type="scientific">Anaeramoeba flamelloides</name>
    <dbReference type="NCBI Taxonomy" id="1746091"/>
    <lineage>
        <taxon>Eukaryota</taxon>
        <taxon>Metamonada</taxon>
        <taxon>Anaeramoebidae</taxon>
        <taxon>Anaeramoeba</taxon>
    </lineage>
</organism>
<dbReference type="InterPro" id="IPR050865">
    <property type="entry name" value="BEACH_Domain"/>
</dbReference>
<dbReference type="SUPFAM" id="SSF50729">
    <property type="entry name" value="PH domain-like"/>
    <property type="match status" value="1"/>
</dbReference>
<feature type="repeat" description="WD" evidence="3">
    <location>
        <begin position="950"/>
        <end position="979"/>
    </location>
</feature>
<dbReference type="SMART" id="SM00320">
    <property type="entry name" value="WD40"/>
    <property type="match status" value="4"/>
</dbReference>
<feature type="transmembrane region" description="Helical" evidence="5">
    <location>
        <begin position="6"/>
        <end position="26"/>
    </location>
</feature>
<evidence type="ECO:0000313" key="8">
    <source>
        <dbReference type="EMBL" id="KAJ6227546.1"/>
    </source>
</evidence>
<sequence length="1156" mass="136904">MYGNMNALIISSIIQIIPLMQLIFYDEKQNFKLTNKKILNKLLNILTGFFAVLLYSKEYKYVFQFQEQLLLNPLNVIKNKQIKLNLLLLNIYILIHSYNFNNKNNNNTSSNNTEDTSNNLNNNFFLQQLIKFFKLYSNFLHFNFQSNISIKELVELINSNNWYIKKTKNINLVYEKFYEDLQNRILNFSTKYENDLGVKEKFNYLEKQTKLKNELTIFVQEKIKNKNIQITKDLLKLKETDLKKKNQSKRNWKNILRSLINERGPWNEKANNLENQNYEIYWKLDPSENSRRERRRLKRNYKFDNHAKASILRDYGGVNKSEEILKKLNKIEMELKLKQMEVDKKLNLNQNLDLKRDLEFEKELKLEKLKFDQLILKTQVEIIKPFKISKGILKITTNSIQFFGKFSKSNRKKNNQERGKSIDENNQKFAKKNKKSSRSNKNNQIISRDRIWYLDNIKEIHFRRYHLKPSAIEIFFTDQKIIFFNFDKQEIRNKFFNTILDLNPINLLEHSNDNISKNLYNSQLTKLWKNRQLSNFEYLMKLNKIAGRTYNDLCQYPVFPWVLKDYTSRKLDLNDPNVYRDLAKPVGMWNNKHQNELDLKFQEFAGNPEMGIIPFHYGSHYSNIGTVLYYLIRLEPFTTMAIELQGGKFDHPDRLFDSIQQTYENCYNSLSDVKELIPEFYYLPEFLENINEFDLGKKQNGIMINNIKLPPWANGSPEEFVRVMRMALESDYVSEHLNEWIDLIFGYKQKGEEAIKAKNVFYYLTYADEVEKLDLDNIENQKFKESIESQIENFGQTPCQLFKKPHPKRSPKDLYQLYSKIDLKKFKQCFHPTIFNHNSEVIFSSIFINDYEIFGTTSILFTFDKSRKITKYGYNFTQIQKNKMVFSIENDEKITNNKSIGLPFAEGIDYFCNCLRLNENGSVFFTCGYWDSSFRINHLSEYNQHHFITIIKHKDIVTCLSFDENVLVTGSRDTTAIIWFINNLSKNIFDHNYITLNKILFGHDDEITCIDLKHDLDTVITGSKDQTLIIHSLQQGNYIRTIKCSSVPKMIKILDNGSFLVYFPDKSNMKLFTLNGKPINIIPIYEQIMDWKLTRDKKYLITVGNKGSLIIRGSFHLNQLERYNFKSGLTSLALSQTNEIIVIGLKNGSIALSKFL</sequence>
<evidence type="ECO:0000256" key="3">
    <source>
        <dbReference type="PROSITE-ProRule" id="PRU00221"/>
    </source>
</evidence>
<evidence type="ECO:0000256" key="2">
    <source>
        <dbReference type="ARBA" id="ARBA00022737"/>
    </source>
</evidence>
<name>A0ABQ8X4I9_9EUKA</name>
<dbReference type="Proteomes" id="UP001150062">
    <property type="component" value="Unassembled WGS sequence"/>
</dbReference>
<protein>
    <submittedName>
        <fullName evidence="8">Beige/beach-related</fullName>
    </submittedName>
</protein>
<dbReference type="PANTHER" id="PTHR13743">
    <property type="entry name" value="BEIGE/BEACH-RELATED"/>
    <property type="match status" value="1"/>
</dbReference>
<feature type="transmembrane region" description="Helical" evidence="5">
    <location>
        <begin position="38"/>
        <end position="56"/>
    </location>
</feature>
<feature type="compositionally biased region" description="Basic and acidic residues" evidence="4">
    <location>
        <begin position="414"/>
        <end position="426"/>
    </location>
</feature>
<evidence type="ECO:0000313" key="9">
    <source>
        <dbReference type="Proteomes" id="UP001150062"/>
    </source>
</evidence>
<dbReference type="Pfam" id="PF20426">
    <property type="entry name" value="NBCH_WD40"/>
    <property type="match status" value="1"/>
</dbReference>
<evidence type="ECO:0000256" key="4">
    <source>
        <dbReference type="SAM" id="MobiDB-lite"/>
    </source>
</evidence>
<feature type="repeat" description="WD" evidence="3">
    <location>
        <begin position="1000"/>
        <end position="1041"/>
    </location>
</feature>
<feature type="domain" description="BEACH-type PH" evidence="7">
    <location>
        <begin position="369"/>
        <end position="500"/>
    </location>
</feature>
<gene>
    <name evidence="8" type="ORF">M0813_09785</name>
</gene>
<keyword evidence="1 3" id="KW-0853">WD repeat</keyword>
<keyword evidence="5" id="KW-1133">Transmembrane helix</keyword>
<dbReference type="PROSITE" id="PS50082">
    <property type="entry name" value="WD_REPEATS_2"/>
    <property type="match status" value="2"/>
</dbReference>
<dbReference type="InterPro" id="IPR036322">
    <property type="entry name" value="WD40_repeat_dom_sf"/>
</dbReference>
<keyword evidence="2" id="KW-0677">Repeat</keyword>